<dbReference type="Gene3D" id="1.20.1280.50">
    <property type="match status" value="1"/>
</dbReference>
<keyword evidence="3" id="KW-1185">Reference proteome</keyword>
<evidence type="ECO:0008006" key="4">
    <source>
        <dbReference type="Google" id="ProtNLM"/>
    </source>
</evidence>
<dbReference type="Gene3D" id="3.80.10.10">
    <property type="entry name" value="Ribonuclease Inhibitor"/>
    <property type="match status" value="1"/>
</dbReference>
<protein>
    <recommendedName>
        <fullName evidence="4">F-box domain-containing protein</fullName>
    </recommendedName>
</protein>
<accession>A0ABR3EMA9</accession>
<reference evidence="2 3" key="1">
    <citation type="submission" date="2024-02" db="EMBL/GenBank/DDBJ databases">
        <title>A draft genome for the cacao thread blight pathogen Marasmius crinis-equi.</title>
        <authorList>
            <person name="Cohen S.P."/>
            <person name="Baruah I.K."/>
            <person name="Amoako-Attah I."/>
            <person name="Bukari Y."/>
            <person name="Meinhardt L.W."/>
            <person name="Bailey B.A."/>
        </authorList>
    </citation>
    <scope>NUCLEOTIDE SEQUENCE [LARGE SCALE GENOMIC DNA]</scope>
    <source>
        <strain evidence="2 3">GH-76</strain>
    </source>
</reference>
<name>A0ABR3EMA9_9AGAR</name>
<dbReference type="InterPro" id="IPR032675">
    <property type="entry name" value="LRR_dom_sf"/>
</dbReference>
<keyword evidence="1" id="KW-0175">Coiled coil</keyword>
<evidence type="ECO:0000256" key="1">
    <source>
        <dbReference type="SAM" id="Coils"/>
    </source>
</evidence>
<evidence type="ECO:0000313" key="3">
    <source>
        <dbReference type="Proteomes" id="UP001465976"/>
    </source>
</evidence>
<sequence length="533" mass="60314">MESVTRRTVTPANRAMINQYLEDGERELRRYDTQIKRSEAEINRHRASILAAEGKRERLKRSMATYRSHLAPVHRLPTEILEEIFALLCCTKKGISLDPGQRPLPAPVLLSTVCGRWREDCVSSPRLWSYVSLDTWFESLDVDSVHEGRLQRMMELVMERSQSHPLHIDLNCPFDWEELQRLSLYGVLSVALEYLCKHSNRWAQLAIIAPDTTIIDHPILSRIERSIPRLHTLAIDVPVELPLDLHVFRFSPALHTLYLILYGPFDNLSDIPWSQLRNLTLIMNEAPISIQEILSSCSNLQHLEFKTMFEMAEGDSQWHVASPLKSLTFRPSPSANSLLSHISLPNLSSLELTLSPLSSSRLWAEAALSGMITRSKCSITALSLSSVTISDQQALFILRLIPTLKYFFVQERVIGEPHILTSSFLSRLVIRNEFGTDSQSTCLVPHLTDLRIVASSKHLDAVAFSEAVVSRWIPDATVREQIGVSSLRSVEIEFTNKSDAIPECLGALKCFSDAGLRVSFGWRSEPQPLFDIL</sequence>
<dbReference type="PANTHER" id="PTHR38926">
    <property type="entry name" value="F-BOX DOMAIN CONTAINING PROTEIN, EXPRESSED"/>
    <property type="match status" value="1"/>
</dbReference>
<dbReference type="SUPFAM" id="SSF52047">
    <property type="entry name" value="RNI-like"/>
    <property type="match status" value="1"/>
</dbReference>
<comment type="caution">
    <text evidence="2">The sequence shown here is derived from an EMBL/GenBank/DDBJ whole genome shotgun (WGS) entry which is preliminary data.</text>
</comment>
<dbReference type="Proteomes" id="UP001465976">
    <property type="component" value="Unassembled WGS sequence"/>
</dbReference>
<evidence type="ECO:0000313" key="2">
    <source>
        <dbReference type="EMBL" id="KAL0563999.1"/>
    </source>
</evidence>
<proteinExistence type="predicted"/>
<dbReference type="EMBL" id="JBAHYK010003064">
    <property type="protein sequence ID" value="KAL0563999.1"/>
    <property type="molecule type" value="Genomic_DNA"/>
</dbReference>
<gene>
    <name evidence="2" type="ORF">V5O48_018057</name>
</gene>
<feature type="coiled-coil region" evidence="1">
    <location>
        <begin position="21"/>
        <end position="55"/>
    </location>
</feature>
<organism evidence="2 3">
    <name type="scientific">Marasmius crinis-equi</name>
    <dbReference type="NCBI Taxonomy" id="585013"/>
    <lineage>
        <taxon>Eukaryota</taxon>
        <taxon>Fungi</taxon>
        <taxon>Dikarya</taxon>
        <taxon>Basidiomycota</taxon>
        <taxon>Agaricomycotina</taxon>
        <taxon>Agaricomycetes</taxon>
        <taxon>Agaricomycetidae</taxon>
        <taxon>Agaricales</taxon>
        <taxon>Marasmiineae</taxon>
        <taxon>Marasmiaceae</taxon>
        <taxon>Marasmius</taxon>
    </lineage>
</organism>
<dbReference type="PANTHER" id="PTHR38926:SF72">
    <property type="entry name" value="IM:7136021-RELATED"/>
    <property type="match status" value="1"/>
</dbReference>